<gene>
    <name evidence="1" type="ORF">SAMN04488081_2375</name>
</gene>
<accession>A0A1H3I3H3</accession>
<proteinExistence type="predicted"/>
<dbReference type="RefSeq" id="WP_008590996.1">
    <property type="nucleotide sequence ID" value="NZ_FNOS01000006.1"/>
</dbReference>
<keyword evidence="2" id="KW-1185">Reference proteome</keyword>
<dbReference type="Proteomes" id="UP000198647">
    <property type="component" value="Unassembled WGS sequence"/>
</dbReference>
<protein>
    <recommendedName>
        <fullName evidence="3">SR1 protein</fullName>
    </recommendedName>
</protein>
<dbReference type="EMBL" id="FNOS01000006">
    <property type="protein sequence ID" value="SDY21648.1"/>
    <property type="molecule type" value="Genomic_DNA"/>
</dbReference>
<reference evidence="1 2" key="1">
    <citation type="submission" date="2016-10" db="EMBL/GenBank/DDBJ databases">
        <authorList>
            <person name="Varghese N."/>
            <person name="Submissions S."/>
        </authorList>
    </citation>
    <scope>NUCLEOTIDE SEQUENCE [LARGE SCALE GENOMIC DNA]</scope>
    <source>
        <strain evidence="1 2">DSM 20748</strain>
    </source>
</reference>
<organism evidence="1 2">
    <name type="scientific">Salimicrobium album</name>
    <dbReference type="NCBI Taxonomy" id="50717"/>
    <lineage>
        <taxon>Bacteria</taxon>
        <taxon>Bacillati</taxon>
        <taxon>Bacillota</taxon>
        <taxon>Bacilli</taxon>
        <taxon>Bacillales</taxon>
        <taxon>Bacillaceae</taxon>
        <taxon>Salimicrobium</taxon>
    </lineage>
</organism>
<comment type="caution">
    <text evidence="1">The sequence shown here is derived from an EMBL/GenBank/DDBJ whole genome shotgun (WGS) entry which is preliminary data.</text>
</comment>
<evidence type="ECO:0000313" key="1">
    <source>
        <dbReference type="EMBL" id="SDY21648.1"/>
    </source>
</evidence>
<sequence length="41" mass="4625">MEEFVGYCASCGKEVYCKDGFLDGIVTEDKQLYCFTCGEDK</sequence>
<evidence type="ECO:0008006" key="3">
    <source>
        <dbReference type="Google" id="ProtNLM"/>
    </source>
</evidence>
<name>A0A1H3I3H3_9BACI</name>
<evidence type="ECO:0000313" key="2">
    <source>
        <dbReference type="Proteomes" id="UP000198647"/>
    </source>
</evidence>